<comment type="caution">
    <text evidence="2">The sequence shown here is derived from an EMBL/GenBank/DDBJ whole genome shotgun (WGS) entry which is preliminary data.</text>
</comment>
<dbReference type="PANTHER" id="PTHR33112">
    <property type="entry name" value="DOMAIN PROTEIN, PUTATIVE-RELATED"/>
    <property type="match status" value="1"/>
</dbReference>
<keyword evidence="3" id="KW-1185">Reference proteome</keyword>
<reference evidence="2 3" key="1">
    <citation type="submission" date="2021-01" db="EMBL/GenBank/DDBJ databases">
        <title>Adiantum capillus-veneris genome.</title>
        <authorList>
            <person name="Fang Y."/>
            <person name="Liao Q."/>
        </authorList>
    </citation>
    <scope>NUCLEOTIDE SEQUENCE [LARGE SCALE GENOMIC DNA]</scope>
    <source>
        <strain evidence="2">H3</strain>
        <tissue evidence="2">Leaf</tissue>
    </source>
</reference>
<feature type="domain" description="Heterokaryon incompatibility" evidence="1">
    <location>
        <begin position="272"/>
        <end position="334"/>
    </location>
</feature>
<dbReference type="Proteomes" id="UP000886520">
    <property type="component" value="Chromosome 5"/>
</dbReference>
<evidence type="ECO:0000313" key="3">
    <source>
        <dbReference type="Proteomes" id="UP000886520"/>
    </source>
</evidence>
<accession>A0A9D4V675</accession>
<dbReference type="OrthoDB" id="2975793at2759"/>
<proteinExistence type="predicted"/>
<evidence type="ECO:0000259" key="1">
    <source>
        <dbReference type="Pfam" id="PF06985"/>
    </source>
</evidence>
<dbReference type="InterPro" id="IPR010730">
    <property type="entry name" value="HET"/>
</dbReference>
<sequence>MHRAASEIDLRIELCLLRRIEHALAEVGIESHVMLLEMPSSGPAPRQRAVSMTMAQALRDLNQHLTDCATQTEQKLSHIEGIKEGIRDTQDAVIVLPRRMGEMCDEEFVLSIRRALFKAVTTRLLTSVMVGCGEAITEETVKLVRRLEIEDAKKYWESCELTSKILRDYDVAALKAEGDRLRAKFLVEAGLEPPQVLRMIDCKATCEEHQVVLRDWADCVQELGYSAISHTYGQDIYGAFDCVCASICNGEVPRCACGPCPHDPAAATNEANATQSRAVQDILNMCDILRVAGVDYAWHDGVCIAQHDEAEVTETIEHIGWIFSIARETIVFLHYVGKPMAPIRHGTIHDEITCRWHTRVWTLQEAALSKHRRSCVRLGSSPISACKSLEELEMMVALWYNDEFGRVEVIEEDRFYMILYELHFIVNSLYIKLKRLSQSMMA</sequence>
<dbReference type="AlphaFoldDB" id="A0A9D4V675"/>
<dbReference type="PANTHER" id="PTHR33112:SF16">
    <property type="entry name" value="HETEROKARYON INCOMPATIBILITY DOMAIN-CONTAINING PROTEIN"/>
    <property type="match status" value="1"/>
</dbReference>
<gene>
    <name evidence="2" type="ORF">GOP47_0005689</name>
</gene>
<organism evidence="2 3">
    <name type="scientific">Adiantum capillus-veneris</name>
    <name type="common">Maidenhair fern</name>
    <dbReference type="NCBI Taxonomy" id="13818"/>
    <lineage>
        <taxon>Eukaryota</taxon>
        <taxon>Viridiplantae</taxon>
        <taxon>Streptophyta</taxon>
        <taxon>Embryophyta</taxon>
        <taxon>Tracheophyta</taxon>
        <taxon>Polypodiopsida</taxon>
        <taxon>Polypodiidae</taxon>
        <taxon>Polypodiales</taxon>
        <taxon>Pteridineae</taxon>
        <taxon>Pteridaceae</taxon>
        <taxon>Vittarioideae</taxon>
        <taxon>Adiantum</taxon>
    </lineage>
</organism>
<evidence type="ECO:0000313" key="2">
    <source>
        <dbReference type="EMBL" id="KAI5080210.1"/>
    </source>
</evidence>
<name>A0A9D4V675_ADICA</name>
<dbReference type="EMBL" id="JABFUD020000005">
    <property type="protein sequence ID" value="KAI5080210.1"/>
    <property type="molecule type" value="Genomic_DNA"/>
</dbReference>
<dbReference type="Pfam" id="PF06985">
    <property type="entry name" value="HET"/>
    <property type="match status" value="1"/>
</dbReference>
<protein>
    <recommendedName>
        <fullName evidence="1">Heterokaryon incompatibility domain-containing protein</fullName>
    </recommendedName>
</protein>